<comment type="caution">
    <text evidence="2">The sequence shown here is derived from an EMBL/GenBank/DDBJ whole genome shotgun (WGS) entry which is preliminary data.</text>
</comment>
<name>A0ABU1XUZ4_9GAMM</name>
<organism evidence="2 3">
    <name type="scientific">Luteimonas terrae</name>
    <dbReference type="NCBI Taxonomy" id="1530191"/>
    <lineage>
        <taxon>Bacteria</taxon>
        <taxon>Pseudomonadati</taxon>
        <taxon>Pseudomonadota</taxon>
        <taxon>Gammaproteobacteria</taxon>
        <taxon>Lysobacterales</taxon>
        <taxon>Lysobacteraceae</taxon>
        <taxon>Luteimonas</taxon>
    </lineage>
</organism>
<keyword evidence="3" id="KW-1185">Reference proteome</keyword>
<dbReference type="Pfam" id="PF16823">
    <property type="entry name" value="tPilZ"/>
    <property type="match status" value="1"/>
</dbReference>
<dbReference type="Proteomes" id="UP001256588">
    <property type="component" value="Unassembled WGS sequence"/>
</dbReference>
<feature type="domain" description="Cyclic di-GMP receptor atypical PilZ" evidence="1">
    <location>
        <begin position="48"/>
        <end position="189"/>
    </location>
</feature>
<evidence type="ECO:0000313" key="3">
    <source>
        <dbReference type="Proteomes" id="UP001256588"/>
    </source>
</evidence>
<dbReference type="EMBL" id="JAVDWO010000004">
    <property type="protein sequence ID" value="MDR7192565.1"/>
    <property type="molecule type" value="Genomic_DNA"/>
</dbReference>
<accession>A0ABU1XUZ4</accession>
<protein>
    <recommendedName>
        <fullName evidence="1">Cyclic di-GMP receptor atypical PilZ domain-containing protein</fullName>
    </recommendedName>
</protein>
<evidence type="ECO:0000259" key="1">
    <source>
        <dbReference type="Pfam" id="PF16823"/>
    </source>
</evidence>
<dbReference type="RefSeq" id="WP_310233740.1">
    <property type="nucleotide sequence ID" value="NZ_JAVDWO010000004.1"/>
</dbReference>
<dbReference type="InterPro" id="IPR031800">
    <property type="entry name" value="PilZ_atypical"/>
</dbReference>
<proteinExistence type="predicted"/>
<reference evidence="2 3" key="1">
    <citation type="submission" date="2023-07" db="EMBL/GenBank/DDBJ databases">
        <title>Sorghum-associated microbial communities from plants grown in Nebraska, USA.</title>
        <authorList>
            <person name="Schachtman D."/>
        </authorList>
    </citation>
    <scope>NUCLEOTIDE SEQUENCE [LARGE SCALE GENOMIC DNA]</scope>
    <source>
        <strain evidence="2 3">4099</strain>
    </source>
</reference>
<gene>
    <name evidence="2" type="ORF">J2W68_001279</name>
</gene>
<evidence type="ECO:0000313" key="2">
    <source>
        <dbReference type="EMBL" id="MDR7192565.1"/>
    </source>
</evidence>
<sequence length="190" mass="21130">MSPDVDPPQVYDADAQLFGDSLSCDIDLPVAIEPTSSRGRQAQAVTLLHGLAQIEDLRKEEGSDEHGDLPLLAQRMDAKLDLILALVGRLAMRADGLSERPLRWSAAGLRVDLESAGDLAPQTAALIRLQPAAWLPDHLELPARVIARREIPVGIRLWLAFVDLRPDLVEALDRHLFRLHRRAVAEQRRR</sequence>